<dbReference type="Gene3D" id="1.10.8.60">
    <property type="match status" value="1"/>
</dbReference>
<accession>A0A1Y3EM14</accession>
<evidence type="ECO:0000313" key="2">
    <source>
        <dbReference type="Proteomes" id="UP000243006"/>
    </source>
</evidence>
<dbReference type="Proteomes" id="UP000243006">
    <property type="component" value="Unassembled WGS sequence"/>
</dbReference>
<sequence>LFENAQPFLWFSCSDLVELCRVADIIRVRESLKQDQEIKQENSFSEQVEIRPFEQSDFLKAVERMNKDNEDMLLNRHDEIELM</sequence>
<evidence type="ECO:0000313" key="1">
    <source>
        <dbReference type="EMBL" id="OUC46173.1"/>
    </source>
</evidence>
<feature type="non-terminal residue" evidence="1">
    <location>
        <position position="1"/>
    </location>
</feature>
<comment type="caution">
    <text evidence="1">The sequence shown here is derived from an EMBL/GenBank/DDBJ whole genome shotgun (WGS) entry which is preliminary data.</text>
</comment>
<proteinExistence type="predicted"/>
<dbReference type="EMBL" id="LVZM01007583">
    <property type="protein sequence ID" value="OUC46173.1"/>
    <property type="molecule type" value="Genomic_DNA"/>
</dbReference>
<name>A0A1Y3EM14_9BILA</name>
<gene>
    <name evidence="1" type="ORF">D917_07940</name>
</gene>
<organism evidence="1 2">
    <name type="scientific">Trichinella nativa</name>
    <dbReference type="NCBI Taxonomy" id="6335"/>
    <lineage>
        <taxon>Eukaryota</taxon>
        <taxon>Metazoa</taxon>
        <taxon>Ecdysozoa</taxon>
        <taxon>Nematoda</taxon>
        <taxon>Enoplea</taxon>
        <taxon>Dorylaimia</taxon>
        <taxon>Trichinellida</taxon>
        <taxon>Trichinellidae</taxon>
        <taxon>Trichinella</taxon>
    </lineage>
</organism>
<feature type="non-terminal residue" evidence="1">
    <location>
        <position position="83"/>
    </location>
</feature>
<protein>
    <submittedName>
        <fullName evidence="1">Uncharacterized protein</fullName>
    </submittedName>
</protein>
<reference evidence="1 2" key="1">
    <citation type="submission" date="2015-04" db="EMBL/GenBank/DDBJ databases">
        <title>Draft genome of the roundworm Trichinella nativa.</title>
        <authorList>
            <person name="Mitreva M."/>
        </authorList>
    </citation>
    <scope>NUCLEOTIDE SEQUENCE [LARGE SCALE GENOMIC DNA]</scope>
    <source>
        <strain evidence="1 2">ISS45</strain>
    </source>
</reference>
<dbReference type="AlphaFoldDB" id="A0A1Y3EM14"/>